<keyword evidence="1" id="KW-0732">Signal</keyword>
<accession>A0A0C2A073</accession>
<comment type="caution">
    <text evidence="2">The sequence shown here is derived from an EMBL/GenBank/DDBJ whole genome shotgun (WGS) entry which is preliminary data.</text>
</comment>
<evidence type="ECO:0000256" key="1">
    <source>
        <dbReference type="SAM" id="SignalP"/>
    </source>
</evidence>
<feature type="chain" id="PRO_5002157649" description="Lipoprotein" evidence="1">
    <location>
        <begin position="23"/>
        <end position="486"/>
    </location>
</feature>
<gene>
    <name evidence="2" type="ORF">DB30_04117</name>
</gene>
<name>A0A0C2A073_9BACT</name>
<evidence type="ECO:0008006" key="4">
    <source>
        <dbReference type="Google" id="ProtNLM"/>
    </source>
</evidence>
<dbReference type="AlphaFoldDB" id="A0A0C2A073"/>
<dbReference type="Proteomes" id="UP000031599">
    <property type="component" value="Unassembled WGS sequence"/>
</dbReference>
<protein>
    <recommendedName>
        <fullName evidence="4">Lipoprotein</fullName>
    </recommendedName>
</protein>
<dbReference type="RefSeq" id="WP_146658840.1">
    <property type="nucleotide sequence ID" value="NZ_JMCC02000032.1"/>
</dbReference>
<reference evidence="2 3" key="1">
    <citation type="submission" date="2014-12" db="EMBL/GenBank/DDBJ databases">
        <title>Genome assembly of Enhygromyxa salina DSM 15201.</title>
        <authorList>
            <person name="Sharma G."/>
            <person name="Subramanian S."/>
        </authorList>
    </citation>
    <scope>NUCLEOTIDE SEQUENCE [LARGE SCALE GENOMIC DNA]</scope>
    <source>
        <strain evidence="2 3">DSM 15201</strain>
    </source>
</reference>
<dbReference type="PROSITE" id="PS51257">
    <property type="entry name" value="PROKAR_LIPOPROTEIN"/>
    <property type="match status" value="1"/>
</dbReference>
<evidence type="ECO:0000313" key="2">
    <source>
        <dbReference type="EMBL" id="KIG16773.1"/>
    </source>
</evidence>
<dbReference type="EMBL" id="JMCC02000032">
    <property type="protein sequence ID" value="KIG16773.1"/>
    <property type="molecule type" value="Genomic_DNA"/>
</dbReference>
<organism evidence="2 3">
    <name type="scientific">Enhygromyxa salina</name>
    <dbReference type="NCBI Taxonomy" id="215803"/>
    <lineage>
        <taxon>Bacteria</taxon>
        <taxon>Pseudomonadati</taxon>
        <taxon>Myxococcota</taxon>
        <taxon>Polyangia</taxon>
        <taxon>Nannocystales</taxon>
        <taxon>Nannocystaceae</taxon>
        <taxon>Enhygromyxa</taxon>
    </lineage>
</organism>
<feature type="signal peptide" evidence="1">
    <location>
        <begin position="1"/>
        <end position="22"/>
    </location>
</feature>
<sequence>MRIVLAPSFAVVLGLVSLSACKSEPGDAGASCTKKEECADGLSCLDGKCTKLEAPPEQVTGHCANLAGFAGAWTFDTTVVGSEDLSSRGINGHFQMTVSVDNCEGKIQLTKTGYDDVVFEKGKVQTSEAALSESKLIPGAIDATVSLKGKPTHTMTFIVREGQLFGYYQYIETEWKRAGIWGYLRGVQAGQDLAEVEDFSVQPCEVQCLTQCDAARRRSDATLDEPALAACMTACAAGEPITGCGPGAPLPDELRVKINGPAKSLDELCSKATAAVLAADGRGPTEGDVRCEKEPQIKNKPTKRALAKRRLGGSFKAAQLLQVGFFDAGYTGHLILALETEAGWFWTDSLADLSMSGVGGVSVTTRAMTLRARELLSLVGREVVAEITVEVTDSDLGVNEVSIDTTKRAVVCSTGAPPVCMAMTVDWSSERTLIVDGDDDRDHPDLHADRGELYLSLLPGDLVSISTPATARATDRELSGIYAWPK</sequence>
<evidence type="ECO:0000313" key="3">
    <source>
        <dbReference type="Proteomes" id="UP000031599"/>
    </source>
</evidence>
<proteinExistence type="predicted"/>